<proteinExistence type="predicted"/>
<organism evidence="1 2">
    <name type="scientific">Engystomops pustulosus</name>
    <name type="common">Tungara frog</name>
    <name type="synonym">Physalaemus pustulosus</name>
    <dbReference type="NCBI Taxonomy" id="76066"/>
    <lineage>
        <taxon>Eukaryota</taxon>
        <taxon>Metazoa</taxon>
        <taxon>Chordata</taxon>
        <taxon>Craniata</taxon>
        <taxon>Vertebrata</taxon>
        <taxon>Euteleostomi</taxon>
        <taxon>Amphibia</taxon>
        <taxon>Batrachia</taxon>
        <taxon>Anura</taxon>
        <taxon>Neobatrachia</taxon>
        <taxon>Hyloidea</taxon>
        <taxon>Leptodactylidae</taxon>
        <taxon>Leiuperinae</taxon>
        <taxon>Engystomops</taxon>
    </lineage>
</organism>
<evidence type="ECO:0000313" key="1">
    <source>
        <dbReference type="EMBL" id="KAG8571425.1"/>
    </source>
</evidence>
<gene>
    <name evidence="1" type="ORF">GDO81_011643</name>
</gene>
<dbReference type="Proteomes" id="UP000824782">
    <property type="component" value="Unassembled WGS sequence"/>
</dbReference>
<reference evidence="1" key="1">
    <citation type="thesis" date="2020" institute="ProQuest LLC" country="789 East Eisenhower Parkway, Ann Arbor, MI, USA">
        <title>Comparative Genomics and Chromosome Evolution.</title>
        <authorList>
            <person name="Mudd A.B."/>
        </authorList>
    </citation>
    <scope>NUCLEOTIDE SEQUENCE</scope>
    <source>
        <strain evidence="1">237g6f4</strain>
        <tissue evidence="1">Blood</tissue>
    </source>
</reference>
<sequence length="82" mass="9466">MYSFPALLPPCNTQYYTVLPCISVTQQPLRPLNIQDLLIYCLLPSRPFIQHLPIHCALQFRHLYTVLPLYIVFPVPSHSTSI</sequence>
<protein>
    <submittedName>
        <fullName evidence="1">Uncharacterized protein</fullName>
    </submittedName>
</protein>
<dbReference type="AlphaFoldDB" id="A0AAV7BFY2"/>
<dbReference type="EMBL" id="WNYA01000005">
    <property type="protein sequence ID" value="KAG8571425.1"/>
    <property type="molecule type" value="Genomic_DNA"/>
</dbReference>
<keyword evidence="2" id="KW-1185">Reference proteome</keyword>
<comment type="caution">
    <text evidence="1">The sequence shown here is derived from an EMBL/GenBank/DDBJ whole genome shotgun (WGS) entry which is preliminary data.</text>
</comment>
<accession>A0AAV7BFY2</accession>
<evidence type="ECO:0000313" key="2">
    <source>
        <dbReference type="Proteomes" id="UP000824782"/>
    </source>
</evidence>
<name>A0AAV7BFY2_ENGPU</name>